<organism evidence="1 2">
    <name type="scientific">Phanerochaete sordida</name>
    <dbReference type="NCBI Taxonomy" id="48140"/>
    <lineage>
        <taxon>Eukaryota</taxon>
        <taxon>Fungi</taxon>
        <taxon>Dikarya</taxon>
        <taxon>Basidiomycota</taxon>
        <taxon>Agaricomycotina</taxon>
        <taxon>Agaricomycetes</taxon>
        <taxon>Polyporales</taxon>
        <taxon>Phanerochaetaceae</taxon>
        <taxon>Phanerochaete</taxon>
    </lineage>
</organism>
<name>A0A9P3GMW0_9APHY</name>
<proteinExistence type="predicted"/>
<gene>
    <name evidence="1" type="ORF">PsYK624_125700</name>
</gene>
<comment type="caution">
    <text evidence="1">The sequence shown here is derived from an EMBL/GenBank/DDBJ whole genome shotgun (WGS) entry which is preliminary data.</text>
</comment>
<reference evidence="1 2" key="1">
    <citation type="submission" date="2021-08" db="EMBL/GenBank/DDBJ databases">
        <title>Draft Genome Sequence of Phanerochaete sordida strain YK-624.</title>
        <authorList>
            <person name="Mori T."/>
            <person name="Dohra H."/>
            <person name="Suzuki T."/>
            <person name="Kawagishi H."/>
            <person name="Hirai H."/>
        </authorList>
    </citation>
    <scope>NUCLEOTIDE SEQUENCE [LARGE SCALE GENOMIC DNA]</scope>
    <source>
        <strain evidence="1 2">YK-624</strain>
    </source>
</reference>
<dbReference type="Proteomes" id="UP000703269">
    <property type="component" value="Unassembled WGS sequence"/>
</dbReference>
<accession>A0A9P3GMW0</accession>
<evidence type="ECO:0000313" key="1">
    <source>
        <dbReference type="EMBL" id="GJE96375.1"/>
    </source>
</evidence>
<dbReference type="EMBL" id="BPQB01000059">
    <property type="protein sequence ID" value="GJE96375.1"/>
    <property type="molecule type" value="Genomic_DNA"/>
</dbReference>
<sequence length="95" mass="10311">MAIARRRCRTGYVRDGARSSRARAPGPKITACSCRLSFSMLEATLDLQRASRAQAALFMFAAQNPLGAECMGEVMSSRIPTFGNSLVTWTSHGQV</sequence>
<protein>
    <submittedName>
        <fullName evidence="1">Uncharacterized protein</fullName>
    </submittedName>
</protein>
<keyword evidence="2" id="KW-1185">Reference proteome</keyword>
<evidence type="ECO:0000313" key="2">
    <source>
        <dbReference type="Proteomes" id="UP000703269"/>
    </source>
</evidence>
<dbReference type="AlphaFoldDB" id="A0A9P3GMW0"/>